<accession>A0A4Q7E2H7</accession>
<keyword evidence="3" id="KW-1185">Reference proteome</keyword>
<evidence type="ECO:0000313" key="3">
    <source>
        <dbReference type="Proteomes" id="UP000292459"/>
    </source>
</evidence>
<dbReference type="EMBL" id="QVFV01000009">
    <property type="protein sequence ID" value="RZM75242.1"/>
    <property type="molecule type" value="Genomic_DNA"/>
</dbReference>
<evidence type="ECO:0000313" key="2">
    <source>
        <dbReference type="EMBL" id="RZM75242.1"/>
    </source>
</evidence>
<reference evidence="2 3" key="1">
    <citation type="submission" date="2018-11" db="EMBL/GenBank/DDBJ databases">
        <title>Whole genome sequencing of an environmental sample.</title>
        <authorList>
            <person name="Sarangi A.N."/>
            <person name="Singh D."/>
            <person name="Tripathy S."/>
        </authorList>
    </citation>
    <scope>NUCLEOTIDE SEQUENCE [LARGE SCALE GENOMIC DNA]</scope>
    <source>
        <strain evidence="2 3">Lakshadweep</strain>
    </source>
</reference>
<organism evidence="2 3">
    <name type="scientific">Leptolyngbya iicbica LK</name>
    <dbReference type="NCBI Taxonomy" id="2294035"/>
    <lineage>
        <taxon>Bacteria</taxon>
        <taxon>Bacillati</taxon>
        <taxon>Cyanobacteriota</taxon>
        <taxon>Cyanophyceae</taxon>
        <taxon>Leptolyngbyales</taxon>
        <taxon>Leptolyngbyaceae</taxon>
        <taxon>Leptolyngbya group</taxon>
        <taxon>Leptolyngbya</taxon>
        <taxon>Leptolyngbya iicbica</taxon>
    </lineage>
</organism>
<comment type="caution">
    <text evidence="2">The sequence shown here is derived from an EMBL/GenBank/DDBJ whole genome shotgun (WGS) entry which is preliminary data.</text>
</comment>
<feature type="region of interest" description="Disordered" evidence="1">
    <location>
        <begin position="1"/>
        <end position="45"/>
    </location>
</feature>
<feature type="compositionally biased region" description="Polar residues" evidence="1">
    <location>
        <begin position="1"/>
        <end position="25"/>
    </location>
</feature>
<gene>
    <name evidence="2" type="ORF">DYY88_21675</name>
</gene>
<name>A0A4Q7E2H7_9CYAN</name>
<protein>
    <submittedName>
        <fullName evidence="2">Uncharacterized protein</fullName>
    </submittedName>
</protein>
<proteinExistence type="predicted"/>
<dbReference type="AlphaFoldDB" id="A0A4Q7E2H7"/>
<dbReference type="OrthoDB" id="531309at2"/>
<dbReference type="RefSeq" id="WP_039729159.1">
    <property type="nucleotide sequence ID" value="NZ_QVFV01000009.1"/>
</dbReference>
<feature type="compositionally biased region" description="Low complexity" evidence="1">
    <location>
        <begin position="26"/>
        <end position="35"/>
    </location>
</feature>
<dbReference type="Proteomes" id="UP000292459">
    <property type="component" value="Unassembled WGS sequence"/>
</dbReference>
<sequence>MDTQTQSTNNQSIRQPLTPEQVSPEQAQANAAAMQEGNPTLNPGDIINRELTLEEKAKKVAVNVADITGDKIVVPTYFIVDDPEEGQKALHHIHDAEEISDVIRQARVDENGDRTWW</sequence>
<evidence type="ECO:0000256" key="1">
    <source>
        <dbReference type="SAM" id="MobiDB-lite"/>
    </source>
</evidence>